<comment type="caution">
    <text evidence="1">The sequence shown here is derived from an EMBL/GenBank/DDBJ whole genome shotgun (WGS) entry which is preliminary data.</text>
</comment>
<reference evidence="1 2" key="1">
    <citation type="journal article" date="2024" name="J Genomics">
        <title>Draft genome sequencing and assembly of Favolaschia claudopus CIRM-BRFM 2984 isolated from oak limbs.</title>
        <authorList>
            <person name="Navarro D."/>
            <person name="Drula E."/>
            <person name="Chaduli D."/>
            <person name="Cazenave R."/>
            <person name="Ahrendt S."/>
            <person name="Wang J."/>
            <person name="Lipzen A."/>
            <person name="Daum C."/>
            <person name="Barry K."/>
            <person name="Grigoriev I.V."/>
            <person name="Favel A."/>
            <person name="Rosso M.N."/>
            <person name="Martin F."/>
        </authorList>
    </citation>
    <scope>NUCLEOTIDE SEQUENCE [LARGE SCALE GENOMIC DNA]</scope>
    <source>
        <strain evidence="1 2">CIRM-BRFM 2984</strain>
    </source>
</reference>
<protein>
    <submittedName>
        <fullName evidence="1">Uncharacterized protein</fullName>
    </submittedName>
</protein>
<accession>A0AAW0A948</accession>
<dbReference type="Proteomes" id="UP001362999">
    <property type="component" value="Unassembled WGS sequence"/>
</dbReference>
<gene>
    <name evidence="1" type="ORF">R3P38DRAFT_3042082</name>
</gene>
<dbReference type="AlphaFoldDB" id="A0AAW0A948"/>
<sequence>MSAKAQRSFLRRLLVVGRYSMCAPLFTELGLHCCSTVAEWTGELFSLYIHVAVGGPEIDSLKSGSIVKGKWIAA</sequence>
<dbReference type="EMBL" id="JAWWNJ010000079">
    <property type="protein sequence ID" value="KAK7002222.1"/>
    <property type="molecule type" value="Genomic_DNA"/>
</dbReference>
<evidence type="ECO:0000313" key="1">
    <source>
        <dbReference type="EMBL" id="KAK7002222.1"/>
    </source>
</evidence>
<name>A0AAW0A948_9AGAR</name>
<evidence type="ECO:0000313" key="2">
    <source>
        <dbReference type="Proteomes" id="UP001362999"/>
    </source>
</evidence>
<keyword evidence="2" id="KW-1185">Reference proteome</keyword>
<proteinExistence type="predicted"/>
<organism evidence="1 2">
    <name type="scientific">Favolaschia claudopus</name>
    <dbReference type="NCBI Taxonomy" id="2862362"/>
    <lineage>
        <taxon>Eukaryota</taxon>
        <taxon>Fungi</taxon>
        <taxon>Dikarya</taxon>
        <taxon>Basidiomycota</taxon>
        <taxon>Agaricomycotina</taxon>
        <taxon>Agaricomycetes</taxon>
        <taxon>Agaricomycetidae</taxon>
        <taxon>Agaricales</taxon>
        <taxon>Marasmiineae</taxon>
        <taxon>Mycenaceae</taxon>
        <taxon>Favolaschia</taxon>
    </lineage>
</organism>